<keyword evidence="8" id="KW-0675">Receptor</keyword>
<feature type="transmembrane region" description="Helical" evidence="7">
    <location>
        <begin position="103"/>
        <end position="122"/>
    </location>
</feature>
<comment type="subcellular location">
    <subcellularLocation>
        <location evidence="1">Membrane</location>
        <topology evidence="1">Multi-pass membrane protein</topology>
    </subcellularLocation>
</comment>
<comment type="similarity">
    <text evidence="2">Belongs to the ADIPOR family.</text>
</comment>
<proteinExistence type="inferred from homology"/>
<sequence length="306" mass="35969">MFEDNRKLASQLRHLGSDFITEFTKTECLTADYDEQPDWLRDNKYLKCGYRRPTYSFSTCIRSIFQLHNETVNIWTHLLGGLYFAHLLLQIFNSTTLMPIDKWVIGLFLMSATACHVMSTIYHTFNCHSEHVSKLCSRMDYCGIISLITFSFIPWIHYGFYIYPVHKLTYLIGVISLGSFSVNLLMQEKFSEKQYRWLRVSVFILFGISGIIPGLHWLTLNHDAFFVEQALRHSFYRLITMGTLYLFGTMLYALRIPERYFPGKCDIWWHSHQLFHVFVTAATLVHFYGITELANHVKRQIDYGTV</sequence>
<reference evidence="8" key="1">
    <citation type="submission" date="2018-10" db="EMBL/GenBank/DDBJ databases">
        <title>Transcriptome assembly of Aceria tosichella (Wheat curl mite) Type 2.</title>
        <authorList>
            <person name="Scully E.D."/>
            <person name="Geib S.M."/>
            <person name="Palmer N.A."/>
            <person name="Gupta A.K."/>
            <person name="Sarath G."/>
            <person name="Tatineni S."/>
        </authorList>
    </citation>
    <scope>NUCLEOTIDE SEQUENCE</scope>
    <source>
        <strain evidence="8">LincolnNE</strain>
    </source>
</reference>
<dbReference type="PANTHER" id="PTHR20855:SF52">
    <property type="entry name" value="ADIPONECTIN RECEPTOR PROTEIN"/>
    <property type="match status" value="1"/>
</dbReference>
<dbReference type="GO" id="GO:0005886">
    <property type="term" value="C:plasma membrane"/>
    <property type="evidence" value="ECO:0007669"/>
    <property type="project" value="TreeGrafter"/>
</dbReference>
<dbReference type="PANTHER" id="PTHR20855">
    <property type="entry name" value="ADIPOR/PROGESTIN RECEPTOR-RELATED"/>
    <property type="match status" value="1"/>
</dbReference>
<evidence type="ECO:0000256" key="5">
    <source>
        <dbReference type="ARBA" id="ARBA00023136"/>
    </source>
</evidence>
<keyword evidence="4 7" id="KW-1133">Transmembrane helix</keyword>
<gene>
    <name evidence="8" type="ORF">g.17491</name>
</gene>
<feature type="transmembrane region" description="Helical" evidence="7">
    <location>
        <begin position="197"/>
        <end position="215"/>
    </location>
</feature>
<feature type="transmembrane region" description="Helical" evidence="7">
    <location>
        <begin position="72"/>
        <end position="91"/>
    </location>
</feature>
<feature type="transmembrane region" description="Helical" evidence="7">
    <location>
        <begin position="142"/>
        <end position="162"/>
    </location>
</feature>
<dbReference type="GO" id="GO:0038023">
    <property type="term" value="F:signaling receptor activity"/>
    <property type="evidence" value="ECO:0007669"/>
    <property type="project" value="TreeGrafter"/>
</dbReference>
<keyword evidence="6" id="KW-0862">Zinc</keyword>
<feature type="binding site" evidence="6">
    <location>
        <position position="276"/>
    </location>
    <ligand>
        <name>Zn(2+)</name>
        <dbReference type="ChEBI" id="CHEBI:29105"/>
    </ligand>
</feature>
<dbReference type="EMBL" id="GGYP01006543">
    <property type="protein sequence ID" value="MDE51314.1"/>
    <property type="molecule type" value="Transcribed_RNA"/>
</dbReference>
<feature type="binding site" evidence="6">
    <location>
        <position position="272"/>
    </location>
    <ligand>
        <name>Zn(2+)</name>
        <dbReference type="ChEBI" id="CHEBI:29105"/>
    </ligand>
</feature>
<evidence type="ECO:0000256" key="2">
    <source>
        <dbReference type="ARBA" id="ARBA00007018"/>
    </source>
</evidence>
<protein>
    <submittedName>
        <fullName evidence="8">ADIPOR-like receptor CG5315</fullName>
    </submittedName>
</protein>
<evidence type="ECO:0000256" key="3">
    <source>
        <dbReference type="ARBA" id="ARBA00022692"/>
    </source>
</evidence>
<evidence type="ECO:0000256" key="7">
    <source>
        <dbReference type="SAM" id="Phobius"/>
    </source>
</evidence>
<evidence type="ECO:0000313" key="8">
    <source>
        <dbReference type="EMBL" id="MDE51314.1"/>
    </source>
</evidence>
<dbReference type="Pfam" id="PF03006">
    <property type="entry name" value="HlyIII"/>
    <property type="match status" value="1"/>
</dbReference>
<keyword evidence="5 7" id="KW-0472">Membrane</keyword>
<feature type="binding site" evidence="6">
    <location>
        <position position="123"/>
    </location>
    <ligand>
        <name>Zn(2+)</name>
        <dbReference type="ChEBI" id="CHEBI:29105"/>
    </ligand>
</feature>
<name>A0A6G1SLC0_9ACAR</name>
<keyword evidence="6" id="KW-0479">Metal-binding</keyword>
<organism evidence="8">
    <name type="scientific">Aceria tosichella</name>
    <name type="common">wheat curl mite</name>
    <dbReference type="NCBI Taxonomy" id="561515"/>
    <lineage>
        <taxon>Eukaryota</taxon>
        <taxon>Metazoa</taxon>
        <taxon>Ecdysozoa</taxon>
        <taxon>Arthropoda</taxon>
        <taxon>Chelicerata</taxon>
        <taxon>Arachnida</taxon>
        <taxon>Acari</taxon>
        <taxon>Acariformes</taxon>
        <taxon>Trombidiformes</taxon>
        <taxon>Prostigmata</taxon>
        <taxon>Eupodina</taxon>
        <taxon>Eriophyoidea</taxon>
        <taxon>Eriophyidae</taxon>
        <taxon>Eriophyinae</taxon>
        <taxon>Aceriini</taxon>
        <taxon>Aceria</taxon>
    </lineage>
</organism>
<dbReference type="InterPro" id="IPR004254">
    <property type="entry name" value="AdipoR/HlyIII-related"/>
</dbReference>
<evidence type="ECO:0000256" key="6">
    <source>
        <dbReference type="PIRSR" id="PIRSR604254-1"/>
    </source>
</evidence>
<feature type="transmembrane region" description="Helical" evidence="7">
    <location>
        <begin position="168"/>
        <end position="185"/>
    </location>
</feature>
<dbReference type="GO" id="GO:0046872">
    <property type="term" value="F:metal ion binding"/>
    <property type="evidence" value="ECO:0007669"/>
    <property type="project" value="UniProtKB-KW"/>
</dbReference>
<dbReference type="AlphaFoldDB" id="A0A6G1SLC0"/>
<dbReference type="GO" id="GO:0033211">
    <property type="term" value="P:adiponectin-activated signaling pathway"/>
    <property type="evidence" value="ECO:0007669"/>
    <property type="project" value="TreeGrafter"/>
</dbReference>
<evidence type="ECO:0000256" key="4">
    <source>
        <dbReference type="ARBA" id="ARBA00022989"/>
    </source>
</evidence>
<keyword evidence="3 7" id="KW-0812">Transmembrane</keyword>
<evidence type="ECO:0000256" key="1">
    <source>
        <dbReference type="ARBA" id="ARBA00004141"/>
    </source>
</evidence>
<accession>A0A6G1SLC0</accession>
<feature type="transmembrane region" description="Helical" evidence="7">
    <location>
        <begin position="235"/>
        <end position="254"/>
    </location>
</feature>